<evidence type="ECO:0000259" key="6">
    <source>
        <dbReference type="PROSITE" id="PS50109"/>
    </source>
</evidence>
<evidence type="ECO:0000313" key="9">
    <source>
        <dbReference type="Proteomes" id="UP000232149"/>
    </source>
</evidence>
<dbReference type="GO" id="GO:0000155">
    <property type="term" value="F:phosphorelay sensor kinase activity"/>
    <property type="evidence" value="ECO:0007669"/>
    <property type="project" value="InterPro"/>
</dbReference>
<dbReference type="Pfam" id="PF02518">
    <property type="entry name" value="HATPase_c"/>
    <property type="match status" value="1"/>
</dbReference>
<accession>A0A2M9YTI5</accession>
<dbReference type="SMART" id="SM00388">
    <property type="entry name" value="HisKA"/>
    <property type="match status" value="1"/>
</dbReference>
<dbReference type="SUPFAM" id="SSF47384">
    <property type="entry name" value="Homodimeric domain of signal transducing histidine kinase"/>
    <property type="match status" value="1"/>
</dbReference>
<dbReference type="InterPro" id="IPR005467">
    <property type="entry name" value="His_kinase_dom"/>
</dbReference>
<evidence type="ECO:0000256" key="5">
    <source>
        <dbReference type="ARBA" id="ARBA00022777"/>
    </source>
</evidence>
<evidence type="ECO:0000313" key="8">
    <source>
        <dbReference type="EMBL" id="PJZ61974.1"/>
    </source>
</evidence>
<proteinExistence type="predicted"/>
<dbReference type="CDD" id="cd00082">
    <property type="entry name" value="HisKA"/>
    <property type="match status" value="1"/>
</dbReference>
<evidence type="ECO:0000256" key="3">
    <source>
        <dbReference type="ARBA" id="ARBA00022553"/>
    </source>
</evidence>
<comment type="caution">
    <text evidence="7">The sequence shown here is derived from an EMBL/GenBank/DDBJ whole genome shotgun (WGS) entry which is preliminary data.</text>
</comment>
<keyword evidence="5" id="KW-0418">Kinase</keyword>
<dbReference type="InterPro" id="IPR036097">
    <property type="entry name" value="HisK_dim/P_sf"/>
</dbReference>
<evidence type="ECO:0000256" key="2">
    <source>
        <dbReference type="ARBA" id="ARBA00012438"/>
    </source>
</evidence>
<feature type="domain" description="Histidine kinase" evidence="6">
    <location>
        <begin position="166"/>
        <end position="381"/>
    </location>
</feature>
<organism evidence="7 10">
    <name type="scientific">Leptospira adleri</name>
    <dbReference type="NCBI Taxonomy" id="2023186"/>
    <lineage>
        <taxon>Bacteria</taxon>
        <taxon>Pseudomonadati</taxon>
        <taxon>Spirochaetota</taxon>
        <taxon>Spirochaetia</taxon>
        <taxon>Leptospirales</taxon>
        <taxon>Leptospiraceae</taxon>
        <taxon>Leptospira</taxon>
    </lineage>
</organism>
<name>A0A2M9YTI5_9LEPT</name>
<dbReference type="InterPro" id="IPR050351">
    <property type="entry name" value="BphY/WalK/GraS-like"/>
</dbReference>
<gene>
    <name evidence="8" type="ORF">CH376_10525</name>
    <name evidence="7" type="ORF">CH380_03825</name>
</gene>
<dbReference type="SMART" id="SM00387">
    <property type="entry name" value="HATPase_c"/>
    <property type="match status" value="1"/>
</dbReference>
<evidence type="ECO:0000313" key="7">
    <source>
        <dbReference type="EMBL" id="PJZ54848.1"/>
    </source>
</evidence>
<dbReference type="GO" id="GO:0007234">
    <property type="term" value="P:osmosensory signaling via phosphorelay pathway"/>
    <property type="evidence" value="ECO:0007669"/>
    <property type="project" value="TreeGrafter"/>
</dbReference>
<dbReference type="Proteomes" id="UP000232188">
    <property type="component" value="Unassembled WGS sequence"/>
</dbReference>
<comment type="catalytic activity">
    <reaction evidence="1">
        <text>ATP + protein L-histidine = ADP + protein N-phospho-L-histidine.</text>
        <dbReference type="EC" id="2.7.13.3"/>
    </reaction>
</comment>
<protein>
    <recommendedName>
        <fullName evidence="2">histidine kinase</fullName>
        <ecNumber evidence="2">2.7.13.3</ecNumber>
    </recommendedName>
</protein>
<dbReference type="InterPro" id="IPR003594">
    <property type="entry name" value="HATPase_dom"/>
</dbReference>
<dbReference type="AlphaFoldDB" id="A0A2M9YTI5"/>
<dbReference type="InterPro" id="IPR004358">
    <property type="entry name" value="Sig_transdc_His_kin-like_C"/>
</dbReference>
<dbReference type="PRINTS" id="PR00344">
    <property type="entry name" value="BCTRLSENSOR"/>
</dbReference>
<keyword evidence="9" id="KW-1185">Reference proteome</keyword>
<keyword evidence="3" id="KW-0597">Phosphoprotein</keyword>
<dbReference type="Gene3D" id="1.10.287.130">
    <property type="match status" value="1"/>
</dbReference>
<dbReference type="GO" id="GO:0000156">
    <property type="term" value="F:phosphorelay response regulator activity"/>
    <property type="evidence" value="ECO:0007669"/>
    <property type="project" value="TreeGrafter"/>
</dbReference>
<reference evidence="9 10" key="1">
    <citation type="submission" date="2017-07" db="EMBL/GenBank/DDBJ databases">
        <title>Leptospira spp. isolated from tropical soils.</title>
        <authorList>
            <person name="Thibeaux R."/>
            <person name="Iraola G."/>
            <person name="Ferres I."/>
            <person name="Bierque E."/>
            <person name="Girault D."/>
            <person name="Soupe-Gilbert M.-E."/>
            <person name="Picardeau M."/>
            <person name="Goarant C."/>
        </authorList>
    </citation>
    <scope>NUCLEOTIDE SEQUENCE [LARGE SCALE GENOMIC DNA]</scope>
    <source>
        <strain evidence="7 10">FH2-B-C1</strain>
        <strain evidence="8 9">FH2-B-D1</strain>
    </source>
</reference>
<sequence length="386" mass="43793">MVFQGILWNFFEIAGSSPEANGWIVNTIILTEGIAFLTEPVFSILSQIHAPIGILDNSLQIIDCNDSFASLCGEAEKENCKGKSPDQVFEIQNESLLEEFRNSKLGKPILFSERVRNRLGEKKEYKAALTRIRIDSSEVLLLEILEFLQEDSSSKKEKELSAVVSRIYHDLQEPIRNLTSFLKLLEKRSSSELSPNGKEFLGISLGAADRLWNRINSLLSFVRIEKERNFFRRISLKRTIEESIFDLKKEIETSDLKVEWKGDFPEIPGNESLLREVFFNLIQNSIQFRKQNQPARVSISCESAPEVHRIQISDEGIGVDLKGNPYFIELFHRYPNAQNPEGVGSGLFFCKRIVELHGGSLEVETAPNVGFSVTILLPSNIKNELL</sequence>
<dbReference type="Proteomes" id="UP000232149">
    <property type="component" value="Unassembled WGS sequence"/>
</dbReference>
<dbReference type="Gene3D" id="3.30.565.10">
    <property type="entry name" value="Histidine kinase-like ATPase, C-terminal domain"/>
    <property type="match status" value="1"/>
</dbReference>
<dbReference type="EMBL" id="NPDU01000023">
    <property type="protein sequence ID" value="PJZ61974.1"/>
    <property type="molecule type" value="Genomic_DNA"/>
</dbReference>
<dbReference type="PROSITE" id="PS50109">
    <property type="entry name" value="HIS_KIN"/>
    <property type="match status" value="1"/>
</dbReference>
<dbReference type="PANTHER" id="PTHR42878:SF15">
    <property type="entry name" value="BACTERIOPHYTOCHROME"/>
    <property type="match status" value="1"/>
</dbReference>
<dbReference type="PANTHER" id="PTHR42878">
    <property type="entry name" value="TWO-COMPONENT HISTIDINE KINASE"/>
    <property type="match status" value="1"/>
</dbReference>
<evidence type="ECO:0000256" key="4">
    <source>
        <dbReference type="ARBA" id="ARBA00022679"/>
    </source>
</evidence>
<evidence type="ECO:0000256" key="1">
    <source>
        <dbReference type="ARBA" id="ARBA00000085"/>
    </source>
</evidence>
<dbReference type="EMBL" id="NPDV01000002">
    <property type="protein sequence ID" value="PJZ54848.1"/>
    <property type="molecule type" value="Genomic_DNA"/>
</dbReference>
<dbReference type="SUPFAM" id="SSF55874">
    <property type="entry name" value="ATPase domain of HSP90 chaperone/DNA topoisomerase II/histidine kinase"/>
    <property type="match status" value="1"/>
</dbReference>
<dbReference type="GO" id="GO:0030295">
    <property type="term" value="F:protein kinase activator activity"/>
    <property type="evidence" value="ECO:0007669"/>
    <property type="project" value="TreeGrafter"/>
</dbReference>
<dbReference type="InterPro" id="IPR003661">
    <property type="entry name" value="HisK_dim/P_dom"/>
</dbReference>
<dbReference type="EC" id="2.7.13.3" evidence="2"/>
<dbReference type="InterPro" id="IPR036890">
    <property type="entry name" value="HATPase_C_sf"/>
</dbReference>
<evidence type="ECO:0000313" key="10">
    <source>
        <dbReference type="Proteomes" id="UP000232188"/>
    </source>
</evidence>
<keyword evidence="4" id="KW-0808">Transferase</keyword>